<feature type="domain" description="AB hydrolase-1" evidence="2">
    <location>
        <begin position="41"/>
        <end position="271"/>
    </location>
</feature>
<dbReference type="PRINTS" id="PR00111">
    <property type="entry name" value="ABHYDROLASE"/>
</dbReference>
<dbReference type="GO" id="GO:0016787">
    <property type="term" value="F:hydrolase activity"/>
    <property type="evidence" value="ECO:0007669"/>
    <property type="project" value="UniProtKB-KW"/>
</dbReference>
<evidence type="ECO:0000313" key="3">
    <source>
        <dbReference type="EMBL" id="VWC69755.1"/>
    </source>
</evidence>
<feature type="compositionally biased region" description="Basic and acidic residues" evidence="1">
    <location>
        <begin position="1"/>
        <end position="10"/>
    </location>
</feature>
<dbReference type="InterPro" id="IPR050228">
    <property type="entry name" value="Carboxylesterase_BioH"/>
</dbReference>
<keyword evidence="3" id="KW-0378">Hydrolase</keyword>
<dbReference type="EMBL" id="CABVQG010000010">
    <property type="protein sequence ID" value="VWC69755.1"/>
    <property type="molecule type" value="Genomic_DNA"/>
</dbReference>
<dbReference type="Pfam" id="PF00561">
    <property type="entry name" value="Abhydrolase_1"/>
    <property type="match status" value="1"/>
</dbReference>
<reference evidence="3 4" key="1">
    <citation type="submission" date="2019-09" db="EMBL/GenBank/DDBJ databases">
        <authorList>
            <person name="Depoorter E."/>
        </authorList>
    </citation>
    <scope>NUCLEOTIDE SEQUENCE [LARGE SCALE GENOMIC DNA]</scope>
    <source>
        <strain evidence="3 4">R-17378</strain>
    </source>
</reference>
<evidence type="ECO:0000256" key="1">
    <source>
        <dbReference type="SAM" id="MobiDB-lite"/>
    </source>
</evidence>
<protein>
    <submittedName>
        <fullName evidence="3">Alpha/beta hydrolase</fullName>
    </submittedName>
</protein>
<gene>
    <name evidence="3" type="ORF">BLA17378_03140</name>
</gene>
<sequence length="294" mass="32046">MTISMKEETRPSCSTGRTHTWTSADGLRLAGESWGNPLGTPVILLHSSGQTRHAWSGIGHALGAAGFHAVAFDARGHGESDWSPTGNYSQIAMVRDLERVATLFDGRRPMLVGAGLGGGTSLLAVGEGFLDAAALVLVNIAPGVEPHGVVRLQSLMRRPDGFESPDEAVDAIQRYRRHPINAYVSSNVNRSLRHDGDGRYRWNWDPHFLAWPRDLDRRHARYSACARRLKLPTLLVRGSDSDIVSEAGVHEFLKLCPHAEYVNVATAGHMVAGDRNDVFGEAAAQFLGRHIHPV</sequence>
<comment type="caution">
    <text evidence="3">The sequence shown here is derived from an EMBL/GenBank/DDBJ whole genome shotgun (WGS) entry which is preliminary data.</text>
</comment>
<dbReference type="InterPro" id="IPR029058">
    <property type="entry name" value="AB_hydrolase_fold"/>
</dbReference>
<dbReference type="SUPFAM" id="SSF53474">
    <property type="entry name" value="alpha/beta-Hydrolases"/>
    <property type="match status" value="1"/>
</dbReference>
<dbReference type="RefSeq" id="WP_174957531.1">
    <property type="nucleotide sequence ID" value="NZ_CABVQG010000010.1"/>
</dbReference>
<feature type="region of interest" description="Disordered" evidence="1">
    <location>
        <begin position="1"/>
        <end position="20"/>
    </location>
</feature>
<dbReference type="InterPro" id="IPR000073">
    <property type="entry name" value="AB_hydrolase_1"/>
</dbReference>
<keyword evidence="4" id="KW-1185">Reference proteome</keyword>
<feature type="compositionally biased region" description="Polar residues" evidence="1">
    <location>
        <begin position="11"/>
        <end position="20"/>
    </location>
</feature>
<proteinExistence type="predicted"/>
<organism evidence="3 4">
    <name type="scientific">Burkholderia aenigmatica</name>
    <dbReference type="NCBI Taxonomy" id="2015348"/>
    <lineage>
        <taxon>Bacteria</taxon>
        <taxon>Pseudomonadati</taxon>
        <taxon>Pseudomonadota</taxon>
        <taxon>Betaproteobacteria</taxon>
        <taxon>Burkholderiales</taxon>
        <taxon>Burkholderiaceae</taxon>
        <taxon>Burkholderia</taxon>
        <taxon>Burkholderia cepacia complex</taxon>
    </lineage>
</organism>
<evidence type="ECO:0000259" key="2">
    <source>
        <dbReference type="Pfam" id="PF00561"/>
    </source>
</evidence>
<dbReference type="PANTHER" id="PTHR43194">
    <property type="entry name" value="HYDROLASE ALPHA/BETA FOLD FAMILY"/>
    <property type="match status" value="1"/>
</dbReference>
<dbReference type="PANTHER" id="PTHR43194:SF2">
    <property type="entry name" value="PEROXISOMAL MEMBRANE PROTEIN LPX1"/>
    <property type="match status" value="1"/>
</dbReference>
<dbReference type="Proteomes" id="UP000494120">
    <property type="component" value="Unassembled WGS sequence"/>
</dbReference>
<evidence type="ECO:0000313" key="4">
    <source>
        <dbReference type="Proteomes" id="UP000494120"/>
    </source>
</evidence>
<name>A0ABY6XW58_9BURK</name>
<accession>A0ABY6XW58</accession>
<dbReference type="Gene3D" id="3.40.50.1820">
    <property type="entry name" value="alpha/beta hydrolase"/>
    <property type="match status" value="1"/>
</dbReference>